<dbReference type="InterPro" id="IPR003593">
    <property type="entry name" value="AAA+_ATPase"/>
</dbReference>
<dbReference type="GO" id="GO:0043190">
    <property type="term" value="C:ATP-binding cassette (ABC) transporter complex"/>
    <property type="evidence" value="ECO:0007669"/>
    <property type="project" value="InterPro"/>
</dbReference>
<protein>
    <recommendedName>
        <fullName evidence="8">Spermidine/putrescine import ATP-binding protein PotA</fullName>
        <ecNumber evidence="8">7.6.2.11</ecNumber>
    </recommendedName>
</protein>
<keyword evidence="1 8" id="KW-0813">Transport</keyword>
<comment type="catalytic activity">
    <reaction evidence="8">
        <text>ATP + H2O + polyamine-[polyamine-binding protein]Side 1 = ADP + phosphate + polyamineSide 2 + [polyamine-binding protein]Side 1.</text>
        <dbReference type="EC" id="7.6.2.11"/>
    </reaction>
</comment>
<evidence type="ECO:0000256" key="9">
    <source>
        <dbReference type="SAM" id="MobiDB-lite"/>
    </source>
</evidence>
<feature type="region of interest" description="Disordered" evidence="9">
    <location>
        <begin position="1"/>
        <end position="37"/>
    </location>
</feature>
<dbReference type="InterPro" id="IPR027417">
    <property type="entry name" value="P-loop_NTPase"/>
</dbReference>
<evidence type="ECO:0000259" key="10">
    <source>
        <dbReference type="PROSITE" id="PS50893"/>
    </source>
</evidence>
<dbReference type="GO" id="GO:0015847">
    <property type="term" value="P:putrescine transport"/>
    <property type="evidence" value="ECO:0007669"/>
    <property type="project" value="UniProtKB-ARBA"/>
</dbReference>
<gene>
    <name evidence="8" type="primary">potA</name>
    <name evidence="11" type="ORF">AWB69_07393</name>
</gene>
<evidence type="ECO:0000256" key="8">
    <source>
        <dbReference type="RuleBase" id="RU364083"/>
    </source>
</evidence>
<organism evidence="11 12">
    <name type="scientific">Caballeronia udeis</name>
    <dbReference type="NCBI Taxonomy" id="1232866"/>
    <lineage>
        <taxon>Bacteria</taxon>
        <taxon>Pseudomonadati</taxon>
        <taxon>Pseudomonadota</taxon>
        <taxon>Betaproteobacteria</taxon>
        <taxon>Burkholderiales</taxon>
        <taxon>Burkholderiaceae</taxon>
        <taxon>Caballeronia</taxon>
    </lineage>
</organism>
<reference evidence="11 12" key="1">
    <citation type="submission" date="2016-01" db="EMBL/GenBank/DDBJ databases">
        <authorList>
            <person name="Oliw E.H."/>
        </authorList>
    </citation>
    <scope>NUCLEOTIDE SEQUENCE [LARGE SCALE GENOMIC DNA]</scope>
    <source>
        <strain evidence="11">LMG 27134</strain>
    </source>
</reference>
<dbReference type="InterPro" id="IPR017871">
    <property type="entry name" value="ABC_transporter-like_CS"/>
</dbReference>
<evidence type="ECO:0000313" key="12">
    <source>
        <dbReference type="Proteomes" id="UP000054683"/>
    </source>
</evidence>
<dbReference type="GO" id="GO:0005524">
    <property type="term" value="F:ATP binding"/>
    <property type="evidence" value="ECO:0007669"/>
    <property type="project" value="UniProtKB-KW"/>
</dbReference>
<accession>A0A158J9A0</accession>
<dbReference type="PROSITE" id="PS00211">
    <property type="entry name" value="ABC_TRANSPORTER_1"/>
    <property type="match status" value="1"/>
</dbReference>
<dbReference type="Pfam" id="PF00005">
    <property type="entry name" value="ABC_tran"/>
    <property type="match status" value="1"/>
</dbReference>
<dbReference type="OrthoDB" id="5298774at2"/>
<keyword evidence="2 8" id="KW-1003">Cell membrane</keyword>
<evidence type="ECO:0000256" key="1">
    <source>
        <dbReference type="ARBA" id="ARBA00022448"/>
    </source>
</evidence>
<dbReference type="PANTHER" id="PTHR42781:SF5">
    <property type="entry name" value="PUTRESCINE TRANSPORT ATP-BINDING PROTEIN POTG"/>
    <property type="match status" value="1"/>
</dbReference>
<dbReference type="Proteomes" id="UP000054683">
    <property type="component" value="Unassembled WGS sequence"/>
</dbReference>
<dbReference type="InterPro" id="IPR005893">
    <property type="entry name" value="PotA-like"/>
</dbReference>
<dbReference type="InterPro" id="IPR050093">
    <property type="entry name" value="ABC_SmlMolc_Importer"/>
</dbReference>
<comment type="function">
    <text evidence="8">Part of the ABC transporter complex PotABCD involved in spermidine/putrescine import. Responsible for energy coupling to the transport system.</text>
</comment>
<sequence>MSDQQSSAVPAGPGNQGGQSGQSTSIGRRPEPGLRDPEWAADNFVRIVDIVKKFDETIAVKGVNLSVKKGELFALLGSSGCGKSTLLRMLAGLESVTAGQIVIDGEDLASMPPYRRPVNMMFQSYALFPHMTVESNVAFGLKQEGVRGAELKERVHTTLDLVQMAKYAQRKPHQLSGGQQQRVALARSLVKRPKLLLLDEPMSALDKQIRQRTQIELVNILDKVGVTCIMVTHDQEEAMTMAGRIAVMSEGEIVQIGTPHEVYEYPNSRFTAEFIGSTNLFDGIVVEDEPDHVFVECPELPSRLYVNHGITGPLGMPVTISVRPERIALTRKPPDGSYNWGHGTVANIAYMGGYTLYHVKLDSGKVVVANLSSLALGQMDSPTWGDEVFVRWTASAGVVLTV</sequence>
<dbReference type="Gene3D" id="3.40.50.300">
    <property type="entry name" value="P-loop containing nucleotide triphosphate hydrolases"/>
    <property type="match status" value="1"/>
</dbReference>
<dbReference type="InterPro" id="IPR013611">
    <property type="entry name" value="Transp-assoc_OB_typ2"/>
</dbReference>
<dbReference type="PROSITE" id="PS50893">
    <property type="entry name" value="ABC_TRANSPORTER_2"/>
    <property type="match status" value="1"/>
</dbReference>
<keyword evidence="4 8" id="KW-0547">Nucleotide-binding</keyword>
<dbReference type="AlphaFoldDB" id="A0A158J9A0"/>
<comment type="similarity">
    <text evidence="8">Belongs to the ABC transporter superfamily. Spermidine/putrescine importer (TC 3.A.1.11.1) family.</text>
</comment>
<dbReference type="EC" id="7.6.2.11" evidence="8"/>
<keyword evidence="5 8" id="KW-0067">ATP-binding</keyword>
<dbReference type="EMBL" id="FCOK02000076">
    <property type="protein sequence ID" value="SAL65418.1"/>
    <property type="molecule type" value="Genomic_DNA"/>
</dbReference>
<dbReference type="GO" id="GO:0016887">
    <property type="term" value="F:ATP hydrolysis activity"/>
    <property type="evidence" value="ECO:0007669"/>
    <property type="project" value="InterPro"/>
</dbReference>
<name>A0A158J9A0_9BURK</name>
<proteinExistence type="inferred from homology"/>
<keyword evidence="3" id="KW-0997">Cell inner membrane</keyword>
<dbReference type="InterPro" id="IPR008995">
    <property type="entry name" value="Mo/tungstate-bd_C_term_dom"/>
</dbReference>
<evidence type="ECO:0000256" key="4">
    <source>
        <dbReference type="ARBA" id="ARBA00022741"/>
    </source>
</evidence>
<feature type="compositionally biased region" description="Basic and acidic residues" evidence="9">
    <location>
        <begin position="28"/>
        <end position="37"/>
    </location>
</feature>
<dbReference type="SMART" id="SM00382">
    <property type="entry name" value="AAA"/>
    <property type="match status" value="1"/>
</dbReference>
<evidence type="ECO:0000256" key="6">
    <source>
        <dbReference type="ARBA" id="ARBA00022967"/>
    </source>
</evidence>
<dbReference type="PANTHER" id="PTHR42781">
    <property type="entry name" value="SPERMIDINE/PUTRESCINE IMPORT ATP-BINDING PROTEIN POTA"/>
    <property type="match status" value="1"/>
</dbReference>
<evidence type="ECO:0000313" key="11">
    <source>
        <dbReference type="EMBL" id="SAL65418.1"/>
    </source>
</evidence>
<dbReference type="NCBIfam" id="TIGR01187">
    <property type="entry name" value="potA"/>
    <property type="match status" value="1"/>
</dbReference>
<dbReference type="SUPFAM" id="SSF50331">
    <property type="entry name" value="MOP-like"/>
    <property type="match status" value="1"/>
</dbReference>
<comment type="subunit">
    <text evidence="8">The complex is composed of two ATP-binding proteins (PotA), two transmembrane proteins (PotB and PotC) and a solute-binding protein (PotD).</text>
</comment>
<dbReference type="Pfam" id="PF08402">
    <property type="entry name" value="TOBE_2"/>
    <property type="match status" value="1"/>
</dbReference>
<evidence type="ECO:0000256" key="2">
    <source>
        <dbReference type="ARBA" id="ARBA00022475"/>
    </source>
</evidence>
<evidence type="ECO:0000256" key="5">
    <source>
        <dbReference type="ARBA" id="ARBA00022840"/>
    </source>
</evidence>
<dbReference type="Gene3D" id="2.40.50.100">
    <property type="match status" value="1"/>
</dbReference>
<dbReference type="SUPFAM" id="SSF52540">
    <property type="entry name" value="P-loop containing nucleoside triphosphate hydrolases"/>
    <property type="match status" value="1"/>
</dbReference>
<dbReference type="FunFam" id="3.40.50.300:FF:000133">
    <property type="entry name" value="Spermidine/putrescine import ATP-binding protein PotA"/>
    <property type="match status" value="1"/>
</dbReference>
<feature type="domain" description="ABC transporter" evidence="10">
    <location>
        <begin position="45"/>
        <end position="275"/>
    </location>
</feature>
<evidence type="ECO:0000256" key="7">
    <source>
        <dbReference type="ARBA" id="ARBA00023136"/>
    </source>
</evidence>
<dbReference type="InterPro" id="IPR003439">
    <property type="entry name" value="ABC_transporter-like_ATP-bd"/>
</dbReference>
<dbReference type="RefSeq" id="WP_082913744.1">
    <property type="nucleotide sequence ID" value="NZ_FCOK02000076.1"/>
</dbReference>
<keyword evidence="7 8" id="KW-0472">Membrane</keyword>
<evidence type="ECO:0000256" key="3">
    <source>
        <dbReference type="ARBA" id="ARBA00022519"/>
    </source>
</evidence>
<dbReference type="GO" id="GO:0015417">
    <property type="term" value="F:ABC-type polyamine transporter activity"/>
    <property type="evidence" value="ECO:0007669"/>
    <property type="project" value="UniProtKB-EC"/>
</dbReference>
<keyword evidence="6 8" id="KW-1278">Translocase</keyword>